<keyword evidence="1" id="KW-1133">Transmembrane helix</keyword>
<name>A0A0C9VVX8_9AGAM</name>
<sequence length="219" mass="24186">MSPLDPFRAGRLISLFFVFAFSVIGGSVGLNALIKSNQERSSIYKAAPLGAVIYVDVHNVFSTGAVITAICALLALLSVLFFIFTLWCPVRDKRFWLRVQSCILFLCSIWLFAVLVAFDYYFANKQAKVSATLDGVAVSDGLIQYIEESLGITPVYRNIHYLLLLAVLPWFALLFSVIAGVVLHLAARRACEPRRGYDATFSMSETERGEKGKATEGQA</sequence>
<keyword evidence="1" id="KW-0812">Transmembrane</keyword>
<dbReference type="AlphaFoldDB" id="A0A0C9VVX8"/>
<feature type="transmembrane region" description="Helical" evidence="1">
    <location>
        <begin position="12"/>
        <end position="34"/>
    </location>
</feature>
<accession>A0A0C9VVX8</accession>
<protein>
    <submittedName>
        <fullName evidence="2">Uncharacterized protein</fullName>
    </submittedName>
</protein>
<keyword evidence="1" id="KW-0472">Membrane</keyword>
<dbReference type="HOGENOM" id="CLU_101868_0_0_1"/>
<feature type="transmembrane region" description="Helical" evidence="1">
    <location>
        <begin position="159"/>
        <end position="186"/>
    </location>
</feature>
<feature type="transmembrane region" description="Helical" evidence="1">
    <location>
        <begin position="65"/>
        <end position="90"/>
    </location>
</feature>
<evidence type="ECO:0000313" key="2">
    <source>
        <dbReference type="EMBL" id="KIJ62310.1"/>
    </source>
</evidence>
<organism evidence="2 3">
    <name type="scientific">Hydnomerulius pinastri MD-312</name>
    <dbReference type="NCBI Taxonomy" id="994086"/>
    <lineage>
        <taxon>Eukaryota</taxon>
        <taxon>Fungi</taxon>
        <taxon>Dikarya</taxon>
        <taxon>Basidiomycota</taxon>
        <taxon>Agaricomycotina</taxon>
        <taxon>Agaricomycetes</taxon>
        <taxon>Agaricomycetidae</taxon>
        <taxon>Boletales</taxon>
        <taxon>Boletales incertae sedis</taxon>
        <taxon>Leucogyrophana</taxon>
    </lineage>
</organism>
<dbReference type="OrthoDB" id="2560085at2759"/>
<reference evidence="2 3" key="1">
    <citation type="submission" date="2014-04" db="EMBL/GenBank/DDBJ databases">
        <title>Evolutionary Origins and Diversification of the Mycorrhizal Mutualists.</title>
        <authorList>
            <consortium name="DOE Joint Genome Institute"/>
            <consortium name="Mycorrhizal Genomics Consortium"/>
            <person name="Kohler A."/>
            <person name="Kuo A."/>
            <person name="Nagy L.G."/>
            <person name="Floudas D."/>
            <person name="Copeland A."/>
            <person name="Barry K.W."/>
            <person name="Cichocki N."/>
            <person name="Veneault-Fourrey C."/>
            <person name="LaButti K."/>
            <person name="Lindquist E.A."/>
            <person name="Lipzen A."/>
            <person name="Lundell T."/>
            <person name="Morin E."/>
            <person name="Murat C."/>
            <person name="Riley R."/>
            <person name="Ohm R."/>
            <person name="Sun H."/>
            <person name="Tunlid A."/>
            <person name="Henrissat B."/>
            <person name="Grigoriev I.V."/>
            <person name="Hibbett D.S."/>
            <person name="Martin F."/>
        </authorList>
    </citation>
    <scope>NUCLEOTIDE SEQUENCE [LARGE SCALE GENOMIC DNA]</scope>
    <source>
        <strain evidence="2 3">MD-312</strain>
    </source>
</reference>
<gene>
    <name evidence="2" type="ORF">HYDPIDRAFT_114809</name>
</gene>
<feature type="transmembrane region" description="Helical" evidence="1">
    <location>
        <begin position="102"/>
        <end position="123"/>
    </location>
</feature>
<proteinExistence type="predicted"/>
<keyword evidence="3" id="KW-1185">Reference proteome</keyword>
<evidence type="ECO:0000313" key="3">
    <source>
        <dbReference type="Proteomes" id="UP000053820"/>
    </source>
</evidence>
<evidence type="ECO:0000256" key="1">
    <source>
        <dbReference type="SAM" id="Phobius"/>
    </source>
</evidence>
<dbReference type="Proteomes" id="UP000053820">
    <property type="component" value="Unassembled WGS sequence"/>
</dbReference>
<dbReference type="EMBL" id="KN839856">
    <property type="protein sequence ID" value="KIJ62310.1"/>
    <property type="molecule type" value="Genomic_DNA"/>
</dbReference>